<accession>A0A024UEW6</accession>
<dbReference type="VEuPathDB" id="FungiDB:H310_04675"/>
<dbReference type="RefSeq" id="XP_008867348.1">
    <property type="nucleotide sequence ID" value="XM_008869126.1"/>
</dbReference>
<evidence type="ECO:0000313" key="2">
    <source>
        <dbReference type="EMBL" id="ETW04392.1"/>
    </source>
</evidence>
<evidence type="ECO:0000256" key="1">
    <source>
        <dbReference type="SAM" id="MobiDB-lite"/>
    </source>
</evidence>
<dbReference type="AlphaFoldDB" id="A0A024UEW6"/>
<proteinExistence type="predicted"/>
<feature type="region of interest" description="Disordered" evidence="1">
    <location>
        <begin position="44"/>
        <end position="73"/>
    </location>
</feature>
<name>A0A024UEW6_9STRA</name>
<sequence length="222" mass="24560">MKLRDRDENVVSRCRYKFGKCLNPRTFKINGTLHSLCTMHRQRQNAHQLKSDRKRRQRKSLQMSTAPTSPPASKVELSSLAQFSPFASAIPFLDEYSMRSNAIGEALYYINYNFSKLTQLLINHEVVACTESCSGLLSLNPANRAPLPSSTKMDVIAPPIHPAERSLALNASNCAEAAVQVPTVFDVPCTVAPYNPRHINDPPLSLPPFSSLLRVLSASAPP</sequence>
<protein>
    <submittedName>
        <fullName evidence="2">Uncharacterized protein</fullName>
    </submittedName>
</protein>
<dbReference type="EMBL" id="KI913958">
    <property type="protein sequence ID" value="ETW04392.1"/>
    <property type="molecule type" value="Genomic_DNA"/>
</dbReference>
<dbReference type="GeneID" id="20081725"/>
<reference evidence="2" key="1">
    <citation type="submission" date="2013-12" db="EMBL/GenBank/DDBJ databases">
        <title>The Genome Sequence of Aphanomyces invadans NJM9701.</title>
        <authorList>
            <consortium name="The Broad Institute Genomics Platform"/>
            <person name="Russ C."/>
            <person name="Tyler B."/>
            <person name="van West P."/>
            <person name="Dieguez-Uribeondo J."/>
            <person name="Young S.K."/>
            <person name="Zeng Q."/>
            <person name="Gargeya S."/>
            <person name="Fitzgerald M."/>
            <person name="Abouelleil A."/>
            <person name="Alvarado L."/>
            <person name="Chapman S.B."/>
            <person name="Gainer-Dewar J."/>
            <person name="Goldberg J."/>
            <person name="Griggs A."/>
            <person name="Gujja S."/>
            <person name="Hansen M."/>
            <person name="Howarth C."/>
            <person name="Imamovic A."/>
            <person name="Ireland A."/>
            <person name="Larimer J."/>
            <person name="McCowan C."/>
            <person name="Murphy C."/>
            <person name="Pearson M."/>
            <person name="Poon T.W."/>
            <person name="Priest M."/>
            <person name="Roberts A."/>
            <person name="Saif S."/>
            <person name="Shea T."/>
            <person name="Sykes S."/>
            <person name="Wortman J."/>
            <person name="Nusbaum C."/>
            <person name="Birren B."/>
        </authorList>
    </citation>
    <scope>NUCLEOTIDE SEQUENCE [LARGE SCALE GENOMIC DNA]</scope>
    <source>
        <strain evidence="2">NJM9701</strain>
    </source>
</reference>
<organism evidence="2">
    <name type="scientific">Aphanomyces invadans</name>
    <dbReference type="NCBI Taxonomy" id="157072"/>
    <lineage>
        <taxon>Eukaryota</taxon>
        <taxon>Sar</taxon>
        <taxon>Stramenopiles</taxon>
        <taxon>Oomycota</taxon>
        <taxon>Saprolegniomycetes</taxon>
        <taxon>Saprolegniales</taxon>
        <taxon>Verrucalvaceae</taxon>
        <taxon>Aphanomyces</taxon>
    </lineage>
</organism>
<dbReference type="OrthoDB" id="79522at2759"/>
<gene>
    <name evidence="2" type="ORF">H310_04675</name>
</gene>